<accession>A0A6A2Z9N2</accession>
<dbReference type="PANTHER" id="PTHR47723">
    <property type="entry name" value="OS05G0353850 PROTEIN"/>
    <property type="match status" value="1"/>
</dbReference>
<dbReference type="GO" id="GO:0004523">
    <property type="term" value="F:RNA-DNA hybrid ribonuclease activity"/>
    <property type="evidence" value="ECO:0007669"/>
    <property type="project" value="InterPro"/>
</dbReference>
<comment type="caution">
    <text evidence="2">The sequence shown here is derived from an EMBL/GenBank/DDBJ whole genome shotgun (WGS) entry which is preliminary data.</text>
</comment>
<dbReference type="Proteomes" id="UP000436088">
    <property type="component" value="Unassembled WGS sequence"/>
</dbReference>
<evidence type="ECO:0000259" key="1">
    <source>
        <dbReference type="Pfam" id="PF13456"/>
    </source>
</evidence>
<dbReference type="PANTHER" id="PTHR47723:SF19">
    <property type="entry name" value="POLYNUCLEOTIDYL TRANSFERASE, RIBONUCLEASE H-LIKE SUPERFAMILY PROTEIN"/>
    <property type="match status" value="1"/>
</dbReference>
<gene>
    <name evidence="2" type="ORF">F3Y22_tig00111000pilonHSYRG00174</name>
</gene>
<proteinExistence type="predicted"/>
<evidence type="ECO:0000313" key="3">
    <source>
        <dbReference type="Proteomes" id="UP000436088"/>
    </source>
</evidence>
<keyword evidence="3" id="KW-1185">Reference proteome</keyword>
<feature type="domain" description="RNase H type-1" evidence="1">
    <location>
        <begin position="8"/>
        <end position="125"/>
    </location>
</feature>
<dbReference type="InterPro" id="IPR002156">
    <property type="entry name" value="RNaseH_domain"/>
</dbReference>
<dbReference type="SUPFAM" id="SSF53098">
    <property type="entry name" value="Ribonuclease H-like"/>
    <property type="match status" value="1"/>
</dbReference>
<organism evidence="2 3">
    <name type="scientific">Hibiscus syriacus</name>
    <name type="common">Rose of Sharon</name>
    <dbReference type="NCBI Taxonomy" id="106335"/>
    <lineage>
        <taxon>Eukaryota</taxon>
        <taxon>Viridiplantae</taxon>
        <taxon>Streptophyta</taxon>
        <taxon>Embryophyta</taxon>
        <taxon>Tracheophyta</taxon>
        <taxon>Spermatophyta</taxon>
        <taxon>Magnoliopsida</taxon>
        <taxon>eudicotyledons</taxon>
        <taxon>Gunneridae</taxon>
        <taxon>Pentapetalae</taxon>
        <taxon>rosids</taxon>
        <taxon>malvids</taxon>
        <taxon>Malvales</taxon>
        <taxon>Malvaceae</taxon>
        <taxon>Malvoideae</taxon>
        <taxon>Hibiscus</taxon>
    </lineage>
</organism>
<reference evidence="2" key="1">
    <citation type="submission" date="2019-09" db="EMBL/GenBank/DDBJ databases">
        <title>Draft genome information of white flower Hibiscus syriacus.</title>
        <authorList>
            <person name="Kim Y.-M."/>
        </authorList>
    </citation>
    <scope>NUCLEOTIDE SEQUENCE [LARGE SCALE GENOMIC DNA]</scope>
    <source>
        <strain evidence="2">YM2019G1</strain>
    </source>
</reference>
<dbReference type="InterPro" id="IPR053151">
    <property type="entry name" value="RNase_H-like"/>
</dbReference>
<dbReference type="AlphaFoldDB" id="A0A6A2Z9N2"/>
<name>A0A6A2Z9N2_HIBSY</name>
<evidence type="ECO:0000313" key="2">
    <source>
        <dbReference type="EMBL" id="KAE8688129.1"/>
    </source>
</evidence>
<dbReference type="InterPro" id="IPR036397">
    <property type="entry name" value="RNaseH_sf"/>
</dbReference>
<dbReference type="Gene3D" id="3.30.420.10">
    <property type="entry name" value="Ribonuclease H-like superfamily/Ribonuclease H"/>
    <property type="match status" value="1"/>
</dbReference>
<dbReference type="InterPro" id="IPR044730">
    <property type="entry name" value="RNase_H-like_dom_plant"/>
</dbReference>
<dbReference type="CDD" id="cd06222">
    <property type="entry name" value="RNase_H_like"/>
    <property type="match status" value="1"/>
</dbReference>
<dbReference type="InterPro" id="IPR012337">
    <property type="entry name" value="RNaseH-like_sf"/>
</dbReference>
<protein>
    <recommendedName>
        <fullName evidence="1">RNase H type-1 domain-containing protein</fullName>
    </recommendedName>
</protein>
<dbReference type="GO" id="GO:0003676">
    <property type="term" value="F:nucleic acid binding"/>
    <property type="evidence" value="ECO:0007669"/>
    <property type="project" value="InterPro"/>
</dbReference>
<sequence>MNGWIALNTNGAVSTQLKSSSIGGIFRDHSGKCLGAFHKKIGFSTILETELWGIYEVIKLAWSYGFEKVIVQRDSGDALKFLSPPSPISPFPAVRATARLLDRDWFVHFMKIYREANAVADLLAKLDDHFSDALVVVDLLSIQLRVVLSRDINDPLTYNYLM</sequence>
<dbReference type="Pfam" id="PF13456">
    <property type="entry name" value="RVT_3"/>
    <property type="match status" value="1"/>
</dbReference>
<dbReference type="EMBL" id="VEPZ02001196">
    <property type="protein sequence ID" value="KAE8688129.1"/>
    <property type="molecule type" value="Genomic_DNA"/>
</dbReference>